<dbReference type="Gene3D" id="3.40.50.1820">
    <property type="entry name" value="alpha/beta hydrolase"/>
    <property type="match status" value="1"/>
</dbReference>
<organism evidence="2 3">
    <name type="scientific">Streptomyces viridiviolaceus</name>
    <dbReference type="NCBI Taxonomy" id="68282"/>
    <lineage>
        <taxon>Bacteria</taxon>
        <taxon>Bacillati</taxon>
        <taxon>Actinomycetota</taxon>
        <taxon>Actinomycetes</taxon>
        <taxon>Kitasatosporales</taxon>
        <taxon>Streptomycetaceae</taxon>
        <taxon>Streptomyces</taxon>
    </lineage>
</organism>
<evidence type="ECO:0000313" key="3">
    <source>
        <dbReference type="Proteomes" id="UP001596409"/>
    </source>
</evidence>
<dbReference type="EMBL" id="JBHSYM010000048">
    <property type="protein sequence ID" value="MFC7014475.1"/>
    <property type="molecule type" value="Genomic_DNA"/>
</dbReference>
<dbReference type="GO" id="GO:0016787">
    <property type="term" value="F:hydrolase activity"/>
    <property type="evidence" value="ECO:0007669"/>
    <property type="project" value="UniProtKB-KW"/>
</dbReference>
<sequence>MQLRTTEWGDPSGPPLVCVHGVGGHHGNFRHVAEDRWGRHFRVVAFDLRGHGDSGWEPPWTHATYVDDIIETIDALDLEQPDWVGVSFGGRLMLELIARFPERVRRAAVLEPVIRITPELAMHRAEQERLGGVWDSVEAFVAGRENTGDIDTERYLADLEGHFETCEDGRVRRRTCQSAIVSIFSEFARPAPPPETITVPTMMLYAPAFALVTPEQRKAYEPHLAQVVEVPGLHAVLTSAYDKTAGAVEEFLLAPDLGQGD</sequence>
<evidence type="ECO:0000313" key="2">
    <source>
        <dbReference type="EMBL" id="MFC7014475.1"/>
    </source>
</evidence>
<keyword evidence="3" id="KW-1185">Reference proteome</keyword>
<dbReference type="PANTHER" id="PTHR43798:SF33">
    <property type="entry name" value="HYDROLASE, PUTATIVE (AFU_ORTHOLOGUE AFUA_2G14860)-RELATED"/>
    <property type="match status" value="1"/>
</dbReference>
<evidence type="ECO:0000259" key="1">
    <source>
        <dbReference type="Pfam" id="PF00561"/>
    </source>
</evidence>
<dbReference type="InterPro" id="IPR029058">
    <property type="entry name" value="AB_hydrolase_fold"/>
</dbReference>
<dbReference type="RefSeq" id="WP_189876357.1">
    <property type="nucleotide sequence ID" value="NZ_BMWA01000020.1"/>
</dbReference>
<accession>A0ABW2E8E7</accession>
<gene>
    <name evidence="2" type="ORF">ACFQMH_22695</name>
</gene>
<keyword evidence="2" id="KW-0378">Hydrolase</keyword>
<dbReference type="PANTHER" id="PTHR43798">
    <property type="entry name" value="MONOACYLGLYCEROL LIPASE"/>
    <property type="match status" value="1"/>
</dbReference>
<dbReference type="PRINTS" id="PR00111">
    <property type="entry name" value="ABHYDROLASE"/>
</dbReference>
<dbReference type="InterPro" id="IPR000073">
    <property type="entry name" value="AB_hydrolase_1"/>
</dbReference>
<protein>
    <submittedName>
        <fullName evidence="2">Alpha/beta fold hydrolase</fullName>
    </submittedName>
</protein>
<comment type="caution">
    <text evidence="2">The sequence shown here is derived from an EMBL/GenBank/DDBJ whole genome shotgun (WGS) entry which is preliminary data.</text>
</comment>
<dbReference type="SUPFAM" id="SSF53474">
    <property type="entry name" value="alpha/beta-Hydrolases"/>
    <property type="match status" value="1"/>
</dbReference>
<name>A0ABW2E8E7_9ACTN</name>
<reference evidence="3" key="1">
    <citation type="journal article" date="2019" name="Int. J. Syst. Evol. Microbiol.">
        <title>The Global Catalogue of Microorganisms (GCM) 10K type strain sequencing project: providing services to taxonomists for standard genome sequencing and annotation.</title>
        <authorList>
            <consortium name="The Broad Institute Genomics Platform"/>
            <consortium name="The Broad Institute Genome Sequencing Center for Infectious Disease"/>
            <person name="Wu L."/>
            <person name="Ma J."/>
        </authorList>
    </citation>
    <scope>NUCLEOTIDE SEQUENCE [LARGE SCALE GENOMIC DNA]</scope>
    <source>
        <strain evidence="3">JCM 4855</strain>
    </source>
</reference>
<dbReference type="InterPro" id="IPR050266">
    <property type="entry name" value="AB_hydrolase_sf"/>
</dbReference>
<proteinExistence type="predicted"/>
<dbReference type="Pfam" id="PF00561">
    <property type="entry name" value="Abhydrolase_1"/>
    <property type="match status" value="1"/>
</dbReference>
<feature type="domain" description="AB hydrolase-1" evidence="1">
    <location>
        <begin position="14"/>
        <end position="147"/>
    </location>
</feature>
<dbReference type="Proteomes" id="UP001596409">
    <property type="component" value="Unassembled WGS sequence"/>
</dbReference>